<evidence type="ECO:0000259" key="3">
    <source>
        <dbReference type="Pfam" id="PF26116"/>
    </source>
</evidence>
<dbReference type="OrthoDB" id="2161449at2759"/>
<keyword evidence="5" id="KW-1185">Reference proteome</keyword>
<name>A0A4P9WI43_9FUNG</name>
<dbReference type="PANTHER" id="PTHR15904">
    <property type="entry name" value="FAM13"/>
    <property type="match status" value="1"/>
</dbReference>
<reference evidence="5" key="1">
    <citation type="journal article" date="2018" name="Nat. Microbiol.">
        <title>Leveraging single-cell genomics to expand the fungal tree of life.</title>
        <authorList>
            <person name="Ahrendt S.R."/>
            <person name="Quandt C.A."/>
            <person name="Ciobanu D."/>
            <person name="Clum A."/>
            <person name="Salamov A."/>
            <person name="Andreopoulos B."/>
            <person name="Cheng J.F."/>
            <person name="Woyke T."/>
            <person name="Pelin A."/>
            <person name="Henrissat B."/>
            <person name="Reynolds N.K."/>
            <person name="Benny G.L."/>
            <person name="Smith M.E."/>
            <person name="James T.Y."/>
            <person name="Grigoriev I.V."/>
        </authorList>
    </citation>
    <scope>NUCLEOTIDE SEQUENCE [LARGE SCALE GENOMIC DNA]</scope>
</reference>
<keyword evidence="1" id="KW-0175">Coiled coil</keyword>
<feature type="region of interest" description="Disordered" evidence="2">
    <location>
        <begin position="324"/>
        <end position="361"/>
    </location>
</feature>
<feature type="compositionally biased region" description="Basic and acidic residues" evidence="2">
    <location>
        <begin position="347"/>
        <end position="361"/>
    </location>
</feature>
<sequence length="571" mass="62267">MTPSSPMKMGRERGPASAFPGSKRGGGGELVQFFFSSLSPAQRPSSTTPNRARAPSLRNPHPESDRDPLPDDKGGDDHPPPPTARIHHGPPSAFPTEHEAGDRDASFAGRLWHDEADAEEYAQRLAELKELHGSIKQRQATNVDRNALRADIAHYRDAKAALKCSWPQGGAGGAGGVLVRFPGCGAPMACSAFTTSASSSNHKINHQTTAWLSTHSTSSAPTPTLTTPHTPYLPTPGHEAPDASPSPCTAALARLQRRRVRDRRPEDIGEMTLDEATDEKAALKKEIAMLQNVYRDAKALMTSEDHATLRMLYARYTDLRSKLEGTSKSPHAGDKPFPSSLGSQRRGSADRLHNPTEGLHGSDLEEVKCPLLDPLLTPSPTAFIFRRYKALRHEKKVLQVQLHNFQETFAKTHGHPPSVEERQPIAAEYRRYKTSRLKWGIHIDELAIAVTFLFICNVTMPFGTFKAAKRPPRPSHQQPGARRRGSRHVLCFNVGDGGGPNVGGGSHVTPSLSASAKVSELGERSAPFSSNRRFALEEQRQPGQDPPRIASSRFPRGACRDNHHLGPPPTG</sequence>
<dbReference type="Proteomes" id="UP000269721">
    <property type="component" value="Unassembled WGS sequence"/>
</dbReference>
<evidence type="ECO:0000256" key="1">
    <source>
        <dbReference type="SAM" id="Coils"/>
    </source>
</evidence>
<dbReference type="PANTHER" id="PTHR15904:SF17">
    <property type="entry name" value="RHO-GAP DOMAIN-CONTAINING PROTEIN"/>
    <property type="match status" value="1"/>
</dbReference>
<accession>A0A4P9WI43</accession>
<feature type="compositionally biased region" description="Gly residues" evidence="2">
    <location>
        <begin position="495"/>
        <end position="506"/>
    </location>
</feature>
<dbReference type="InterPro" id="IPR059029">
    <property type="entry name" value="FAM13A_dom"/>
</dbReference>
<evidence type="ECO:0000256" key="2">
    <source>
        <dbReference type="SAM" id="MobiDB-lite"/>
    </source>
</evidence>
<feature type="compositionally biased region" description="Polar residues" evidence="2">
    <location>
        <begin position="34"/>
        <end position="50"/>
    </location>
</feature>
<dbReference type="AlphaFoldDB" id="A0A4P9WI43"/>
<evidence type="ECO:0000313" key="5">
    <source>
        <dbReference type="Proteomes" id="UP000269721"/>
    </source>
</evidence>
<feature type="domain" description="FAM13A-like" evidence="3">
    <location>
        <begin position="386"/>
        <end position="434"/>
    </location>
</feature>
<gene>
    <name evidence="4" type="ORF">BDK51DRAFT_36837</name>
</gene>
<feature type="region of interest" description="Disordered" evidence="2">
    <location>
        <begin position="1"/>
        <end position="101"/>
    </location>
</feature>
<feature type="coiled-coil region" evidence="1">
    <location>
        <begin position="273"/>
        <end position="300"/>
    </location>
</feature>
<proteinExistence type="predicted"/>
<dbReference type="InterPro" id="IPR039102">
    <property type="entry name" value="FAM13"/>
</dbReference>
<organism evidence="4 5">
    <name type="scientific">Blyttiomyces helicus</name>
    <dbReference type="NCBI Taxonomy" id="388810"/>
    <lineage>
        <taxon>Eukaryota</taxon>
        <taxon>Fungi</taxon>
        <taxon>Fungi incertae sedis</taxon>
        <taxon>Chytridiomycota</taxon>
        <taxon>Chytridiomycota incertae sedis</taxon>
        <taxon>Chytridiomycetes</taxon>
        <taxon>Chytridiomycetes incertae sedis</taxon>
        <taxon>Blyttiomyces</taxon>
    </lineage>
</organism>
<dbReference type="Pfam" id="PF26116">
    <property type="entry name" value="FAM13A"/>
    <property type="match status" value="1"/>
</dbReference>
<dbReference type="EMBL" id="KZ994598">
    <property type="protein sequence ID" value="RKO92529.1"/>
    <property type="molecule type" value="Genomic_DNA"/>
</dbReference>
<evidence type="ECO:0000313" key="4">
    <source>
        <dbReference type="EMBL" id="RKO92529.1"/>
    </source>
</evidence>
<feature type="region of interest" description="Disordered" evidence="2">
    <location>
        <begin position="465"/>
        <end position="571"/>
    </location>
</feature>
<feature type="compositionally biased region" description="Basic and acidic residues" evidence="2">
    <location>
        <begin position="60"/>
        <end position="79"/>
    </location>
</feature>
<protein>
    <recommendedName>
        <fullName evidence="3">FAM13A-like domain-containing protein</fullName>
    </recommendedName>
</protein>